<feature type="transmembrane region" description="Helical" evidence="7">
    <location>
        <begin position="61"/>
        <end position="86"/>
    </location>
</feature>
<comment type="similarity">
    <text evidence="2">Belongs to the peptidase S54 family.</text>
</comment>
<keyword evidence="10" id="KW-1185">Reference proteome</keyword>
<feature type="transmembrane region" description="Helical" evidence="7">
    <location>
        <begin position="191"/>
        <end position="212"/>
    </location>
</feature>
<dbReference type="Pfam" id="PF01694">
    <property type="entry name" value="Rhomboid"/>
    <property type="match status" value="1"/>
</dbReference>
<organism evidence="9 10">
    <name type="scientific">Yoonia rosea</name>
    <dbReference type="NCBI Taxonomy" id="287098"/>
    <lineage>
        <taxon>Bacteria</taxon>
        <taxon>Pseudomonadati</taxon>
        <taxon>Pseudomonadota</taxon>
        <taxon>Alphaproteobacteria</taxon>
        <taxon>Rhodobacterales</taxon>
        <taxon>Paracoccaceae</taxon>
        <taxon>Yoonia</taxon>
    </lineage>
</organism>
<protein>
    <submittedName>
        <fullName evidence="9">Membrane associated serine protease, rhomboid family</fullName>
    </submittedName>
</protein>
<feature type="transmembrane region" description="Helical" evidence="7">
    <location>
        <begin position="124"/>
        <end position="144"/>
    </location>
</feature>
<feature type="transmembrane region" description="Helical" evidence="7">
    <location>
        <begin position="98"/>
        <end position="118"/>
    </location>
</feature>
<feature type="transmembrane region" description="Helical" evidence="7">
    <location>
        <begin position="151"/>
        <end position="179"/>
    </location>
</feature>
<dbReference type="GO" id="GO:0006508">
    <property type="term" value="P:proteolysis"/>
    <property type="evidence" value="ECO:0007669"/>
    <property type="project" value="UniProtKB-KW"/>
</dbReference>
<dbReference type="EMBL" id="FTPR01000001">
    <property type="protein sequence ID" value="SIT84074.1"/>
    <property type="molecule type" value="Genomic_DNA"/>
</dbReference>
<dbReference type="InterPro" id="IPR022764">
    <property type="entry name" value="Peptidase_S54_rhomboid_dom"/>
</dbReference>
<keyword evidence="3 7" id="KW-0812">Transmembrane</keyword>
<sequence length="244" mass="27150">MFPIRDHNPSERTPYVTLVLIAANVAIFLAGLVLFQDQRALSQLYYDYALLPIRLSNGENYTALVTSIFLHGGFMHLAGNMLFLWIFGDNLEDEMGHIPFLIFYLVCGIAASLAQYGADPYSTIPTVGASGAIAGVMGGYLLLFPKARVDIFIFFIVFFRILPIPAWIMLGLWFVIQLFSGINVDTSNGGVAYWAHAGGFVIGAILTVPLWIKRGATLFWRQTHGHPPHPEAEYTRSNIPIVRR</sequence>
<dbReference type="RefSeq" id="WP_076659240.1">
    <property type="nucleotide sequence ID" value="NZ_FTPR01000001.1"/>
</dbReference>
<evidence type="ECO:0000256" key="3">
    <source>
        <dbReference type="ARBA" id="ARBA00022692"/>
    </source>
</evidence>
<dbReference type="SUPFAM" id="SSF144091">
    <property type="entry name" value="Rhomboid-like"/>
    <property type="match status" value="1"/>
</dbReference>
<evidence type="ECO:0000313" key="9">
    <source>
        <dbReference type="EMBL" id="SIT84074.1"/>
    </source>
</evidence>
<keyword evidence="4" id="KW-0378">Hydrolase</keyword>
<keyword evidence="9" id="KW-0645">Protease</keyword>
<dbReference type="STRING" id="287098.SAMN05421665_1786"/>
<dbReference type="PANTHER" id="PTHR43731">
    <property type="entry name" value="RHOMBOID PROTEASE"/>
    <property type="match status" value="1"/>
</dbReference>
<evidence type="ECO:0000256" key="5">
    <source>
        <dbReference type="ARBA" id="ARBA00022989"/>
    </source>
</evidence>
<evidence type="ECO:0000256" key="2">
    <source>
        <dbReference type="ARBA" id="ARBA00009045"/>
    </source>
</evidence>
<proteinExistence type="inferred from homology"/>
<keyword evidence="6 7" id="KW-0472">Membrane</keyword>
<accession>A0A1R3WZL3</accession>
<dbReference type="InterPro" id="IPR050925">
    <property type="entry name" value="Rhomboid_protease_S54"/>
</dbReference>
<dbReference type="InterPro" id="IPR035952">
    <property type="entry name" value="Rhomboid-like_sf"/>
</dbReference>
<evidence type="ECO:0000256" key="4">
    <source>
        <dbReference type="ARBA" id="ARBA00022801"/>
    </source>
</evidence>
<dbReference type="AlphaFoldDB" id="A0A1R3WZL3"/>
<dbReference type="Gene3D" id="1.20.1540.10">
    <property type="entry name" value="Rhomboid-like"/>
    <property type="match status" value="1"/>
</dbReference>
<dbReference type="Proteomes" id="UP000186997">
    <property type="component" value="Unassembled WGS sequence"/>
</dbReference>
<evidence type="ECO:0000256" key="7">
    <source>
        <dbReference type="SAM" id="Phobius"/>
    </source>
</evidence>
<reference evidence="10" key="1">
    <citation type="submission" date="2017-01" db="EMBL/GenBank/DDBJ databases">
        <authorList>
            <person name="Varghese N."/>
            <person name="Submissions S."/>
        </authorList>
    </citation>
    <scope>NUCLEOTIDE SEQUENCE [LARGE SCALE GENOMIC DNA]</scope>
    <source>
        <strain evidence="10">DSM 29591</strain>
    </source>
</reference>
<keyword evidence="5 7" id="KW-1133">Transmembrane helix</keyword>
<evidence type="ECO:0000256" key="6">
    <source>
        <dbReference type="ARBA" id="ARBA00023136"/>
    </source>
</evidence>
<comment type="subcellular location">
    <subcellularLocation>
        <location evidence="1">Membrane</location>
        <topology evidence="1">Multi-pass membrane protein</topology>
    </subcellularLocation>
</comment>
<evidence type="ECO:0000256" key="1">
    <source>
        <dbReference type="ARBA" id="ARBA00004141"/>
    </source>
</evidence>
<dbReference type="PANTHER" id="PTHR43731:SF14">
    <property type="entry name" value="PRESENILIN-ASSOCIATED RHOMBOID-LIKE PROTEIN, MITOCHONDRIAL"/>
    <property type="match status" value="1"/>
</dbReference>
<dbReference type="GO" id="GO:0004252">
    <property type="term" value="F:serine-type endopeptidase activity"/>
    <property type="evidence" value="ECO:0007669"/>
    <property type="project" value="InterPro"/>
</dbReference>
<dbReference type="FunFam" id="1.20.1540.10:FF:000027">
    <property type="entry name" value="Rhomboid family intramembrane serine protease"/>
    <property type="match status" value="1"/>
</dbReference>
<evidence type="ECO:0000313" key="10">
    <source>
        <dbReference type="Proteomes" id="UP000186997"/>
    </source>
</evidence>
<name>A0A1R3WZL3_9RHOB</name>
<gene>
    <name evidence="9" type="ORF">SAMN05421665_1786</name>
</gene>
<dbReference type="GO" id="GO:0016020">
    <property type="term" value="C:membrane"/>
    <property type="evidence" value="ECO:0007669"/>
    <property type="project" value="UniProtKB-SubCell"/>
</dbReference>
<evidence type="ECO:0000259" key="8">
    <source>
        <dbReference type="Pfam" id="PF01694"/>
    </source>
</evidence>
<feature type="transmembrane region" description="Helical" evidence="7">
    <location>
        <begin position="15"/>
        <end position="35"/>
    </location>
</feature>
<dbReference type="OrthoDB" id="9813074at2"/>
<feature type="domain" description="Peptidase S54 rhomboid" evidence="8">
    <location>
        <begin position="61"/>
        <end position="210"/>
    </location>
</feature>